<accession>A0A4V2E2R1</accession>
<proteinExistence type="predicted"/>
<dbReference type="OrthoDB" id="463245at2"/>
<comment type="caution">
    <text evidence="2">The sequence shown here is derived from an EMBL/GenBank/DDBJ whole genome shotgun (WGS) entry which is preliminary data.</text>
</comment>
<organism evidence="2 3">
    <name type="scientific">Leptolyngbya iicbica LK</name>
    <dbReference type="NCBI Taxonomy" id="2294035"/>
    <lineage>
        <taxon>Bacteria</taxon>
        <taxon>Bacillati</taxon>
        <taxon>Cyanobacteriota</taxon>
        <taxon>Cyanophyceae</taxon>
        <taxon>Leptolyngbyales</taxon>
        <taxon>Leptolyngbyaceae</taxon>
        <taxon>Leptolyngbya group</taxon>
        <taxon>Leptolyngbya</taxon>
        <taxon>Leptolyngbya iicbica</taxon>
    </lineage>
</organism>
<reference evidence="2 3" key="1">
    <citation type="submission" date="2018-11" db="EMBL/GenBank/DDBJ databases">
        <title>Whole genome sequencing of an environmental sample.</title>
        <authorList>
            <person name="Sarangi A.N."/>
            <person name="Singh D."/>
            <person name="Tripathy S."/>
        </authorList>
    </citation>
    <scope>NUCLEOTIDE SEQUENCE [LARGE SCALE GENOMIC DNA]</scope>
    <source>
        <strain evidence="2 3">Lakshadweep</strain>
    </source>
</reference>
<evidence type="ECO:0000313" key="3">
    <source>
        <dbReference type="Proteomes" id="UP000292459"/>
    </source>
</evidence>
<keyword evidence="1" id="KW-0732">Signal</keyword>
<dbReference type="EMBL" id="QVFV01000002">
    <property type="protein sequence ID" value="RZM79436.1"/>
    <property type="molecule type" value="Genomic_DNA"/>
</dbReference>
<feature type="chain" id="PRO_5020875867" evidence="1">
    <location>
        <begin position="34"/>
        <end position="184"/>
    </location>
</feature>
<gene>
    <name evidence="2" type="ORF">DYY88_11900</name>
</gene>
<dbReference type="Proteomes" id="UP000292459">
    <property type="component" value="Unassembled WGS sequence"/>
</dbReference>
<protein>
    <submittedName>
        <fullName evidence="2">DUF3122 domain-containing protein</fullName>
    </submittedName>
</protein>
<sequence>MTWQRIRSRWQFWCSLGLLALALWCGAMPTAQASVHVYRERPGQVTVRSRLSLRDLSDRAWQVIAFKRTQGTALQGYYLRLVGFPGAVEVDQQHPATVTAPTGQSRQLPWIVDPQAKTLPPNVGQFDLAPLLTELDQALPLEVQVPLLGMEPAEMAIAPFIVEEWLQVKRSDESPAPMGASSGE</sequence>
<name>A0A4V2E2R1_9CYAN</name>
<dbReference type="InterPro" id="IPR021469">
    <property type="entry name" value="DUF3122"/>
</dbReference>
<evidence type="ECO:0000256" key="1">
    <source>
        <dbReference type="SAM" id="SignalP"/>
    </source>
</evidence>
<dbReference type="Pfam" id="PF11320">
    <property type="entry name" value="DUF3122"/>
    <property type="match status" value="1"/>
</dbReference>
<keyword evidence="3" id="KW-1185">Reference proteome</keyword>
<feature type="signal peptide" evidence="1">
    <location>
        <begin position="1"/>
        <end position="33"/>
    </location>
</feature>
<evidence type="ECO:0000313" key="2">
    <source>
        <dbReference type="EMBL" id="RZM79436.1"/>
    </source>
</evidence>
<dbReference type="AlphaFoldDB" id="A0A4V2E2R1"/>